<proteinExistence type="inferred from homology"/>
<dbReference type="InterPro" id="IPR050300">
    <property type="entry name" value="GDXG_lipolytic_enzyme"/>
</dbReference>
<keyword evidence="5" id="KW-1185">Reference proteome</keyword>
<dbReference type="AlphaFoldDB" id="A0A420DTH9"/>
<dbReference type="Pfam" id="PF07859">
    <property type="entry name" value="Abhydrolase_3"/>
    <property type="match status" value="1"/>
</dbReference>
<comment type="similarity">
    <text evidence="1">Belongs to the 'GDXG' lipolytic enzyme family.</text>
</comment>
<name>A0A420DTH9_9RHOB</name>
<evidence type="ECO:0000313" key="4">
    <source>
        <dbReference type="EMBL" id="RKE97407.1"/>
    </source>
</evidence>
<dbReference type="RefSeq" id="WP_025064330.1">
    <property type="nucleotide sequence ID" value="NZ_RAQK01000001.1"/>
</dbReference>
<organism evidence="4 5">
    <name type="scientific">Sulfitobacter guttiformis</name>
    <dbReference type="NCBI Taxonomy" id="74349"/>
    <lineage>
        <taxon>Bacteria</taxon>
        <taxon>Pseudomonadati</taxon>
        <taxon>Pseudomonadota</taxon>
        <taxon>Alphaproteobacteria</taxon>
        <taxon>Rhodobacterales</taxon>
        <taxon>Roseobacteraceae</taxon>
        <taxon>Sulfitobacter</taxon>
    </lineage>
</organism>
<dbReference type="STRING" id="1443111.Z949_4041"/>
<keyword evidence="2" id="KW-0378">Hydrolase</keyword>
<dbReference type="Proteomes" id="UP000284407">
    <property type="component" value="Unassembled WGS sequence"/>
</dbReference>
<feature type="domain" description="Alpha/beta hydrolase fold-3" evidence="3">
    <location>
        <begin position="72"/>
        <end position="272"/>
    </location>
</feature>
<evidence type="ECO:0000256" key="1">
    <source>
        <dbReference type="ARBA" id="ARBA00010515"/>
    </source>
</evidence>
<dbReference type="PROSITE" id="PS01173">
    <property type="entry name" value="LIPASE_GDXG_HIS"/>
    <property type="match status" value="1"/>
</dbReference>
<gene>
    <name evidence="4" type="ORF">C8N30_2011</name>
</gene>
<dbReference type="InterPro" id="IPR013094">
    <property type="entry name" value="AB_hydrolase_3"/>
</dbReference>
<dbReference type="EMBL" id="RAQK01000001">
    <property type="protein sequence ID" value="RKE97407.1"/>
    <property type="molecule type" value="Genomic_DNA"/>
</dbReference>
<comment type="caution">
    <text evidence="4">The sequence shown here is derived from an EMBL/GenBank/DDBJ whole genome shotgun (WGS) entry which is preliminary data.</text>
</comment>
<protein>
    <submittedName>
        <fullName evidence="4">Acetyl esterase/lipase</fullName>
    </submittedName>
</protein>
<dbReference type="OrthoDB" id="9806180at2"/>
<dbReference type="InterPro" id="IPR002168">
    <property type="entry name" value="Lipase_GDXG_HIS_AS"/>
</dbReference>
<reference evidence="4 5" key="1">
    <citation type="submission" date="2018-09" db="EMBL/GenBank/DDBJ databases">
        <title>Genomic Encyclopedia of Archaeal and Bacterial Type Strains, Phase II (KMG-II): from individual species to whole genera.</title>
        <authorList>
            <person name="Goeker M."/>
        </authorList>
    </citation>
    <scope>NUCLEOTIDE SEQUENCE [LARGE SCALE GENOMIC DNA]</scope>
    <source>
        <strain evidence="4 5">DSM 11458</strain>
    </source>
</reference>
<evidence type="ECO:0000259" key="3">
    <source>
        <dbReference type="Pfam" id="PF07859"/>
    </source>
</evidence>
<sequence>MSFLRQPLNFWLRTVEKRRMRTGDVRTLRRALEKQSKLFFHPPRGTQSEWEAFGDVPCLTLMLPQTSPDRYLFYIHGGAFVFGSPDTHSAMVARIAAQIGAQCVLPRYRLAPEHSYPAAPHDVRSAWDGLLASGVSAADIVIGGDSAGGALAFGLVAALAAEGAELPGAVFGFSPLADLTFSGPSFAFNAHSDVLLVAGRASELAEMFLNAHPANEPLVSPLFADFKGLPPAWLTVGDTEILLDDSRRLADKIRADGAEVELVITHDLPHVWPIFHNTLPEARGTIDALAQWIRQRQNWEV</sequence>
<dbReference type="Gene3D" id="3.40.50.1820">
    <property type="entry name" value="alpha/beta hydrolase"/>
    <property type="match status" value="1"/>
</dbReference>
<dbReference type="InterPro" id="IPR029058">
    <property type="entry name" value="AB_hydrolase_fold"/>
</dbReference>
<evidence type="ECO:0000256" key="2">
    <source>
        <dbReference type="ARBA" id="ARBA00022801"/>
    </source>
</evidence>
<dbReference type="PANTHER" id="PTHR48081:SF8">
    <property type="entry name" value="ALPHA_BETA HYDROLASE FOLD-3 DOMAIN-CONTAINING PROTEIN-RELATED"/>
    <property type="match status" value="1"/>
</dbReference>
<dbReference type="SUPFAM" id="SSF53474">
    <property type="entry name" value="alpha/beta-Hydrolases"/>
    <property type="match status" value="1"/>
</dbReference>
<evidence type="ECO:0000313" key="5">
    <source>
        <dbReference type="Proteomes" id="UP000284407"/>
    </source>
</evidence>
<dbReference type="PANTHER" id="PTHR48081">
    <property type="entry name" value="AB HYDROLASE SUPERFAMILY PROTEIN C4A8.06C"/>
    <property type="match status" value="1"/>
</dbReference>
<dbReference type="GO" id="GO:0016787">
    <property type="term" value="F:hydrolase activity"/>
    <property type="evidence" value="ECO:0007669"/>
    <property type="project" value="UniProtKB-KW"/>
</dbReference>
<accession>A0A420DTH9</accession>